<accession>A0A9E7SDN8</accession>
<evidence type="ECO:0000313" key="2">
    <source>
        <dbReference type="Proteomes" id="UP001056425"/>
    </source>
</evidence>
<sequence length="72" mass="8585">MYMAEFKLRYGSRKWYVRRVIEADSLEKAQELAERYVKAINKGDVIWEVADVYEVKKPLTITPEMVEMLEKV</sequence>
<dbReference type="RefSeq" id="WP_251950433.1">
    <property type="nucleotide sequence ID" value="NZ_CP080572.1"/>
</dbReference>
<dbReference type="KEGG" id="thei:K1720_01040"/>
<dbReference type="AlphaFoldDB" id="A0A9E7SDN8"/>
<dbReference type="EMBL" id="CP080572">
    <property type="protein sequence ID" value="USH00822.1"/>
    <property type="molecule type" value="Genomic_DNA"/>
</dbReference>
<proteinExistence type="predicted"/>
<evidence type="ECO:0000313" key="1">
    <source>
        <dbReference type="EMBL" id="USH00822.1"/>
    </source>
</evidence>
<protein>
    <submittedName>
        <fullName evidence="1">Uncharacterized protein</fullName>
    </submittedName>
</protein>
<keyword evidence="2" id="KW-1185">Reference proteome</keyword>
<organism evidence="1 2">
    <name type="scientific">Thermococcus argininiproducens</name>
    <dbReference type="NCBI Taxonomy" id="2866384"/>
    <lineage>
        <taxon>Archaea</taxon>
        <taxon>Methanobacteriati</taxon>
        <taxon>Methanobacteriota</taxon>
        <taxon>Thermococci</taxon>
        <taxon>Thermococcales</taxon>
        <taxon>Thermococcaceae</taxon>
        <taxon>Thermococcus</taxon>
    </lineage>
</organism>
<name>A0A9E7SDN8_9EURY</name>
<dbReference type="GeneID" id="72776885"/>
<reference evidence="1 2" key="1">
    <citation type="submission" date="2021-08" db="EMBL/GenBank/DDBJ databases">
        <title>Thermococcus onnuriiensis IOH2.</title>
        <authorList>
            <person name="Park Y.-J."/>
        </authorList>
    </citation>
    <scope>NUCLEOTIDE SEQUENCE [LARGE SCALE GENOMIC DNA]</scope>
    <source>
        <strain evidence="1 2">IOH2</strain>
    </source>
</reference>
<gene>
    <name evidence="1" type="ORF">K1720_01040</name>
</gene>
<dbReference type="Proteomes" id="UP001056425">
    <property type="component" value="Chromosome"/>
</dbReference>